<protein>
    <submittedName>
        <fullName evidence="2">Uncharacterized protein</fullName>
    </submittedName>
</protein>
<dbReference type="AlphaFoldDB" id="A0A2S8A4I0"/>
<reference evidence="2 3" key="1">
    <citation type="submission" date="2018-02" db="EMBL/GenBank/DDBJ databases">
        <title>Genome sequences of Apibacter spp., gut symbionts of Asian honey bees.</title>
        <authorList>
            <person name="Kwong W.K."/>
            <person name="Steele M.I."/>
            <person name="Moran N.A."/>
        </authorList>
    </citation>
    <scope>NUCLEOTIDE SEQUENCE [LARGE SCALE GENOMIC DNA]</scope>
    <source>
        <strain evidence="3">wkB301</strain>
    </source>
</reference>
<keyword evidence="1" id="KW-0472">Membrane</keyword>
<evidence type="ECO:0000313" key="2">
    <source>
        <dbReference type="EMBL" id="PQL89468.1"/>
    </source>
</evidence>
<comment type="caution">
    <text evidence="2">The sequence shown here is derived from an EMBL/GenBank/DDBJ whole genome shotgun (WGS) entry which is preliminary data.</text>
</comment>
<feature type="transmembrane region" description="Helical" evidence="1">
    <location>
        <begin position="7"/>
        <end position="25"/>
    </location>
</feature>
<proteinExistence type="predicted"/>
<dbReference type="OrthoDB" id="1495656at2"/>
<dbReference type="RefSeq" id="WP_105247850.1">
    <property type="nucleotide sequence ID" value="NZ_PSZM01000047.1"/>
</dbReference>
<keyword evidence="3" id="KW-1185">Reference proteome</keyword>
<evidence type="ECO:0000256" key="1">
    <source>
        <dbReference type="SAM" id="Phobius"/>
    </source>
</evidence>
<evidence type="ECO:0000313" key="3">
    <source>
        <dbReference type="Proteomes" id="UP000238042"/>
    </source>
</evidence>
<name>A0A2S8A4I0_9FLAO</name>
<sequence length="157" mass="18618">MKVKKSVIKLLLVVIFCTSFIIWFWPVRNDYYTEITYQELPSDVRNKFKEVYNYKEPPKIVNDIEHFYMPPFKDCYSMNKDCPCKVKSKGGIIRDAFFVITACDKTKKMSWAILQRVFIIKNDSIYYPWSTDGVTTAGESRSFNIKIDTIKFRVEKM</sequence>
<gene>
    <name evidence="2" type="ORF">C4S77_12565</name>
</gene>
<keyword evidence="1" id="KW-0812">Transmembrane</keyword>
<accession>A0A2S8A4I0</accession>
<dbReference type="EMBL" id="PSZM01000047">
    <property type="protein sequence ID" value="PQL89468.1"/>
    <property type="molecule type" value="Genomic_DNA"/>
</dbReference>
<dbReference type="Proteomes" id="UP000238042">
    <property type="component" value="Unassembled WGS sequence"/>
</dbReference>
<keyword evidence="1" id="KW-1133">Transmembrane helix</keyword>
<organism evidence="2 3">
    <name type="scientific">Apibacter adventoris</name>
    <dbReference type="NCBI Taxonomy" id="1679466"/>
    <lineage>
        <taxon>Bacteria</taxon>
        <taxon>Pseudomonadati</taxon>
        <taxon>Bacteroidota</taxon>
        <taxon>Flavobacteriia</taxon>
        <taxon>Flavobacteriales</taxon>
        <taxon>Weeksellaceae</taxon>
        <taxon>Apibacter</taxon>
    </lineage>
</organism>